<evidence type="ECO:0000313" key="3">
    <source>
        <dbReference type="Proteomes" id="UP000038487"/>
    </source>
</evidence>
<dbReference type="Gene3D" id="3.40.630.10">
    <property type="entry name" value="Zn peptidases"/>
    <property type="match status" value="1"/>
</dbReference>
<evidence type="ECO:0008006" key="4">
    <source>
        <dbReference type="Google" id="ProtNLM"/>
    </source>
</evidence>
<evidence type="ECO:0000313" key="2">
    <source>
        <dbReference type="EMBL" id="CPT44229.1"/>
    </source>
</evidence>
<sequence length="562" mass="60924">MSWRVASISSDRVRWRSRDVVALTHFSWPTTLHMTLVVIALIITIHNVSTQVVLIFRLGGAWPPQRGFEILSDRAQSGSVITADEIEQELALLCRLKSRVTGTAEHDELIEHIDDQLTKAGLNVRSDTLRFTRWHASSEGSSALRVSDRPVPIASVVPYSGVTGPGGTTGELVRLRGPAPAWKKARGKIAVVEVRNFRFPFSAVVGAWGRDSPWPVVRNPLIASTLAGLGLARARKAGVSAVIFVWRNISDDNARGQYLPFTLGYQGVPAIFVSGTAGDTVLAAASEGEQASVVLDYQLAPNTTTRTIWTVIEGTSRPDETVLVVTHTDGVNVIEENGHIAAVAMARAAALNPPERTTVFIFTSGHMRIPAVTSKGQATQRFLRDHPEVWAGGHGQRRAVAGLAVEHLGARELVDDPVTNTLRATGRIEPELLYATTPELAQLASQKWHGVNRTLPRISKPSPLIHFGEGEPLLHAGIPAISLVTAPLYLLAERSGDETHLVDKAALHRQVDNFERLYRHISSARIDDLGHVSTPTNLARLLGIASLLKAVAVTKALDLLGR</sequence>
<organism evidence="2 3">
    <name type="scientific">Mycobacteroides abscessus</name>
    <dbReference type="NCBI Taxonomy" id="36809"/>
    <lineage>
        <taxon>Bacteria</taxon>
        <taxon>Bacillati</taxon>
        <taxon>Actinomycetota</taxon>
        <taxon>Actinomycetes</taxon>
        <taxon>Mycobacteriales</taxon>
        <taxon>Mycobacteriaceae</taxon>
        <taxon>Mycobacteroides</taxon>
    </lineage>
</organism>
<comment type="caution">
    <text evidence="2">The sequence shown here is derived from an EMBL/GenBank/DDBJ whole genome shotgun (WGS) entry which is preliminary data.</text>
</comment>
<keyword evidence="1" id="KW-0472">Membrane</keyword>
<protein>
    <recommendedName>
        <fullName evidence="4">Peptidase M28 domain-containing protein</fullName>
    </recommendedName>
</protein>
<keyword evidence="1" id="KW-0812">Transmembrane</keyword>
<reference evidence="2 3" key="1">
    <citation type="submission" date="2015-03" db="EMBL/GenBank/DDBJ databases">
        <authorList>
            <consortium name="Pathogen Informatics"/>
            <person name="Murphy D."/>
        </authorList>
    </citation>
    <scope>NUCLEOTIDE SEQUENCE [LARGE SCALE GENOMIC DNA]</scope>
    <source>
        <strain evidence="2 3">PAP036</strain>
    </source>
</reference>
<gene>
    <name evidence="2" type="ORF">ERS075527_03288</name>
</gene>
<dbReference type="Proteomes" id="UP000038487">
    <property type="component" value="Unassembled WGS sequence"/>
</dbReference>
<dbReference type="RefSeq" id="WP_025239518.1">
    <property type="nucleotide sequence ID" value="NZ_CM125927.1"/>
</dbReference>
<dbReference type="Gene3D" id="3.50.30.30">
    <property type="match status" value="1"/>
</dbReference>
<accession>A0AB33T418</accession>
<keyword evidence="1" id="KW-1133">Transmembrane helix</keyword>
<feature type="transmembrane region" description="Helical" evidence="1">
    <location>
        <begin position="20"/>
        <end position="43"/>
    </location>
</feature>
<name>A0AB33T418_9MYCO</name>
<dbReference type="SUPFAM" id="SSF53187">
    <property type="entry name" value="Zn-dependent exopeptidases"/>
    <property type="match status" value="1"/>
</dbReference>
<evidence type="ECO:0000256" key="1">
    <source>
        <dbReference type="SAM" id="Phobius"/>
    </source>
</evidence>
<proteinExistence type="predicted"/>
<dbReference type="AlphaFoldDB" id="A0AB33T418"/>
<dbReference type="EMBL" id="CSUW01000008">
    <property type="protein sequence ID" value="CPT44229.1"/>
    <property type="molecule type" value="Genomic_DNA"/>
</dbReference>